<keyword evidence="3" id="KW-1185">Reference proteome</keyword>
<evidence type="ECO:0000259" key="1">
    <source>
        <dbReference type="Pfam" id="PF06985"/>
    </source>
</evidence>
<dbReference type="Pfam" id="PF06985">
    <property type="entry name" value="HET"/>
    <property type="match status" value="1"/>
</dbReference>
<dbReference type="InterPro" id="IPR010730">
    <property type="entry name" value="HET"/>
</dbReference>
<dbReference type="RefSeq" id="XP_033688510.1">
    <property type="nucleotide sequence ID" value="XM_033823279.1"/>
</dbReference>
<dbReference type="AlphaFoldDB" id="A0A6A6ISX3"/>
<dbReference type="GeneID" id="54576609"/>
<evidence type="ECO:0000313" key="2">
    <source>
        <dbReference type="EMBL" id="KAF2253506.1"/>
    </source>
</evidence>
<feature type="non-terminal residue" evidence="2">
    <location>
        <position position="149"/>
    </location>
</feature>
<organism evidence="2 3">
    <name type="scientific">Trematosphaeria pertusa</name>
    <dbReference type="NCBI Taxonomy" id="390896"/>
    <lineage>
        <taxon>Eukaryota</taxon>
        <taxon>Fungi</taxon>
        <taxon>Dikarya</taxon>
        <taxon>Ascomycota</taxon>
        <taxon>Pezizomycotina</taxon>
        <taxon>Dothideomycetes</taxon>
        <taxon>Pleosporomycetidae</taxon>
        <taxon>Pleosporales</taxon>
        <taxon>Massarineae</taxon>
        <taxon>Trematosphaeriaceae</taxon>
        <taxon>Trematosphaeria</taxon>
    </lineage>
</organism>
<dbReference type="PANTHER" id="PTHR24148">
    <property type="entry name" value="ANKYRIN REPEAT DOMAIN-CONTAINING PROTEIN 39 HOMOLOG-RELATED"/>
    <property type="match status" value="1"/>
</dbReference>
<reference evidence="2" key="1">
    <citation type="journal article" date="2020" name="Stud. Mycol.">
        <title>101 Dothideomycetes genomes: a test case for predicting lifestyles and emergence of pathogens.</title>
        <authorList>
            <person name="Haridas S."/>
            <person name="Albert R."/>
            <person name="Binder M."/>
            <person name="Bloem J."/>
            <person name="Labutti K."/>
            <person name="Salamov A."/>
            <person name="Andreopoulos B."/>
            <person name="Baker S."/>
            <person name="Barry K."/>
            <person name="Bills G."/>
            <person name="Bluhm B."/>
            <person name="Cannon C."/>
            <person name="Castanera R."/>
            <person name="Culley D."/>
            <person name="Daum C."/>
            <person name="Ezra D."/>
            <person name="Gonzalez J."/>
            <person name="Henrissat B."/>
            <person name="Kuo A."/>
            <person name="Liang C."/>
            <person name="Lipzen A."/>
            <person name="Lutzoni F."/>
            <person name="Magnuson J."/>
            <person name="Mondo S."/>
            <person name="Nolan M."/>
            <person name="Ohm R."/>
            <person name="Pangilinan J."/>
            <person name="Park H.-J."/>
            <person name="Ramirez L."/>
            <person name="Alfaro M."/>
            <person name="Sun H."/>
            <person name="Tritt A."/>
            <person name="Yoshinaga Y."/>
            <person name="Zwiers L.-H."/>
            <person name="Turgeon B."/>
            <person name="Goodwin S."/>
            <person name="Spatafora J."/>
            <person name="Crous P."/>
            <person name="Grigoriev I."/>
        </authorList>
    </citation>
    <scope>NUCLEOTIDE SEQUENCE</scope>
    <source>
        <strain evidence="2">CBS 122368</strain>
    </source>
</reference>
<dbReference type="OrthoDB" id="194358at2759"/>
<dbReference type="Proteomes" id="UP000800094">
    <property type="component" value="Unassembled WGS sequence"/>
</dbReference>
<gene>
    <name evidence="2" type="ORF">BU26DRAFT_418959</name>
</gene>
<evidence type="ECO:0000313" key="3">
    <source>
        <dbReference type="Proteomes" id="UP000800094"/>
    </source>
</evidence>
<proteinExistence type="predicted"/>
<sequence>MATEDNSHGIYKPLGNPEKEIRLLSLLPADSEDATEDSTLKGTLCHRFLDDDPPYTALSYVWGNPNDTRTMIVDGHEVQITTNLADALYQLRRHRFRTIWADALCINQRNEKEKGHQVQKMGTIFKKATEVFAWVGTGDDESIRATEQI</sequence>
<name>A0A6A6ISX3_9PLEO</name>
<dbReference type="PANTHER" id="PTHR24148:SF73">
    <property type="entry name" value="HET DOMAIN PROTEIN (AFU_ORTHOLOGUE AFUA_8G01020)"/>
    <property type="match status" value="1"/>
</dbReference>
<dbReference type="InterPro" id="IPR052895">
    <property type="entry name" value="HetReg/Transcr_Mod"/>
</dbReference>
<feature type="domain" description="Heterokaryon incompatibility" evidence="1">
    <location>
        <begin position="55"/>
        <end position="146"/>
    </location>
</feature>
<protein>
    <recommendedName>
        <fullName evidence="1">Heterokaryon incompatibility domain-containing protein</fullName>
    </recommendedName>
</protein>
<dbReference type="EMBL" id="ML987191">
    <property type="protein sequence ID" value="KAF2253506.1"/>
    <property type="molecule type" value="Genomic_DNA"/>
</dbReference>
<accession>A0A6A6ISX3</accession>